<dbReference type="KEGG" id="pgri:PgNI_02530"/>
<reference evidence="3" key="3">
    <citation type="submission" date="2025-08" db="UniProtKB">
        <authorList>
            <consortium name="RefSeq"/>
        </authorList>
    </citation>
    <scope>IDENTIFICATION</scope>
    <source>
        <strain evidence="3">NI907</strain>
    </source>
</reference>
<dbReference type="GeneID" id="41957506"/>
<organism evidence="2 3">
    <name type="scientific">Pyricularia grisea</name>
    <name type="common">Crabgrass-specific blast fungus</name>
    <name type="synonym">Magnaporthe grisea</name>
    <dbReference type="NCBI Taxonomy" id="148305"/>
    <lineage>
        <taxon>Eukaryota</taxon>
        <taxon>Fungi</taxon>
        <taxon>Dikarya</taxon>
        <taxon>Ascomycota</taxon>
        <taxon>Pezizomycotina</taxon>
        <taxon>Sordariomycetes</taxon>
        <taxon>Sordariomycetidae</taxon>
        <taxon>Magnaporthales</taxon>
        <taxon>Pyriculariaceae</taxon>
        <taxon>Pyricularia</taxon>
    </lineage>
</organism>
<proteinExistence type="predicted"/>
<evidence type="ECO:0000259" key="1">
    <source>
        <dbReference type="Pfam" id="PF24494"/>
    </source>
</evidence>
<dbReference type="AlphaFoldDB" id="A0A6P8BFG5"/>
<feature type="domain" description="DUF7587" evidence="1">
    <location>
        <begin position="43"/>
        <end position="158"/>
    </location>
</feature>
<reference evidence="3" key="1">
    <citation type="journal article" date="2019" name="Mol. Biol. Evol.">
        <title>Blast fungal genomes show frequent chromosomal changes, gene gains and losses, and effector gene turnover.</title>
        <authorList>
            <person name="Gomez Luciano L.B."/>
            <person name="Jason Tsai I."/>
            <person name="Chuma I."/>
            <person name="Tosa Y."/>
            <person name="Chen Y.H."/>
            <person name="Li J.Y."/>
            <person name="Li M.Y."/>
            <person name="Jade Lu M.Y."/>
            <person name="Nakayashiki H."/>
            <person name="Li W.H."/>
        </authorList>
    </citation>
    <scope>NUCLEOTIDE SEQUENCE</scope>
    <source>
        <strain evidence="3">NI907</strain>
    </source>
</reference>
<gene>
    <name evidence="3" type="ORF">PgNI_02530</name>
</gene>
<dbReference type="RefSeq" id="XP_030985960.1">
    <property type="nucleotide sequence ID" value="XM_031122595.1"/>
</dbReference>
<dbReference type="Proteomes" id="UP000515153">
    <property type="component" value="Unplaced"/>
</dbReference>
<dbReference type="Pfam" id="PF24494">
    <property type="entry name" value="DUF7587"/>
    <property type="match status" value="1"/>
</dbReference>
<accession>A0A6P8BFG5</accession>
<evidence type="ECO:0000313" key="2">
    <source>
        <dbReference type="Proteomes" id="UP000515153"/>
    </source>
</evidence>
<protein>
    <recommendedName>
        <fullName evidence="1">DUF7587 domain-containing protein</fullName>
    </recommendedName>
</protein>
<evidence type="ECO:0000313" key="3">
    <source>
        <dbReference type="RefSeq" id="XP_030985960.1"/>
    </source>
</evidence>
<keyword evidence="2" id="KW-1185">Reference proteome</keyword>
<reference evidence="3" key="2">
    <citation type="submission" date="2019-10" db="EMBL/GenBank/DDBJ databases">
        <authorList>
            <consortium name="NCBI Genome Project"/>
        </authorList>
    </citation>
    <scope>NUCLEOTIDE SEQUENCE</scope>
    <source>
        <strain evidence="3">NI907</strain>
    </source>
</reference>
<dbReference type="InterPro" id="IPR056009">
    <property type="entry name" value="DUF7587"/>
</dbReference>
<sequence>MGSSVDALTSHLGRLGLVDPPQNALLFKPNSNQRSICQGLTDVPLYLFRLHTSKSPGTLDKEWARSLDADAGLRERSETDILERKDVRDVAEDISAHLWWKPRPRCHDNFVSWTSSPLLALRYAYYRHHKDVLPLEEIKLCIVRTNDFEPGTFLRDAYLFDYYSQHDPPVPGVDPRYSKSLTDMKNLRDRFYYFGEYLSQGALNIKEKCSIVSMDKLAKAGLLDLLPELDDETASWEWAKWVWKQRDKGKSFGDGDWEKVKKIASLFEPGFRVPMAAALVSLKPGAVAESPTESTLIRKLYELSRSESYQMAQIEANRIVPDVVDGEPCCGSERNTKMLDDRMPEVRRFQEVLANLAGFAKKRKEMKERRLRTAVIPEENLGQHHGPSQKVE</sequence>
<name>A0A6P8BFG5_PYRGI</name>